<comment type="caution">
    <text evidence="2">The sequence shown here is derived from an EMBL/GenBank/DDBJ whole genome shotgun (WGS) entry which is preliminary data.</text>
</comment>
<evidence type="ECO:0000313" key="3">
    <source>
        <dbReference type="Proteomes" id="UP000216779"/>
    </source>
</evidence>
<dbReference type="AlphaFoldDB" id="A0A257T934"/>
<name>A0A257T934_9PROT</name>
<dbReference type="SUPFAM" id="SSF81853">
    <property type="entry name" value="Family 10 polysaccharide lyase"/>
    <property type="match status" value="1"/>
</dbReference>
<sequence>MNRILQPMRYGASIFRAPLDRVIAEARTALSSLQAEDGHWCFEFEADCTISAEYILMQHYMDERDGPLEAKIAVYLRNKQADHGGWPLYYGGPFDLSASVKAYYALKLAGDNPELPHMRRAREAI</sequence>
<dbReference type="InterPro" id="IPR032697">
    <property type="entry name" value="SQ_cyclase_N"/>
</dbReference>
<gene>
    <name evidence="2" type="ORF">B7Z70_03995</name>
</gene>
<dbReference type="Gene3D" id="1.50.10.20">
    <property type="match status" value="1"/>
</dbReference>
<evidence type="ECO:0000313" key="2">
    <source>
        <dbReference type="EMBL" id="OYV81899.1"/>
    </source>
</evidence>
<dbReference type="Proteomes" id="UP000216779">
    <property type="component" value="Unassembled WGS sequence"/>
</dbReference>
<evidence type="ECO:0000259" key="1">
    <source>
        <dbReference type="Pfam" id="PF13249"/>
    </source>
</evidence>
<dbReference type="EMBL" id="NCBC01000090">
    <property type="protein sequence ID" value="OYV81899.1"/>
    <property type="molecule type" value="Genomic_DNA"/>
</dbReference>
<accession>A0A257T934</accession>
<feature type="non-terminal residue" evidence="2">
    <location>
        <position position="125"/>
    </location>
</feature>
<protein>
    <submittedName>
        <fullName evidence="2">Squalene-hopene cyclase</fullName>
    </submittedName>
</protein>
<reference evidence="2 3" key="1">
    <citation type="submission" date="2017-03" db="EMBL/GenBank/DDBJ databases">
        <title>Lifting the veil on microbial sulfur biogeochemistry in mining wastewaters.</title>
        <authorList>
            <person name="Kantor R.S."/>
            <person name="Colenbrander Nelson T."/>
            <person name="Marshall S."/>
            <person name="Bennett D."/>
            <person name="Apte S."/>
            <person name="Camacho D."/>
            <person name="Thomas B.C."/>
            <person name="Warren L.A."/>
            <person name="Banfield J.F."/>
        </authorList>
    </citation>
    <scope>NUCLEOTIDE SEQUENCE [LARGE SCALE GENOMIC DNA]</scope>
    <source>
        <strain evidence="2">21-59-9</strain>
    </source>
</reference>
<organism evidence="2 3">
    <name type="scientific">Acidithiobacillus ferrivorans</name>
    <dbReference type="NCBI Taxonomy" id="160808"/>
    <lineage>
        <taxon>Bacteria</taxon>
        <taxon>Pseudomonadati</taxon>
        <taxon>Pseudomonadota</taxon>
        <taxon>Acidithiobacillia</taxon>
        <taxon>Acidithiobacillales</taxon>
        <taxon>Acidithiobacillaceae</taxon>
        <taxon>Acidithiobacillus</taxon>
    </lineage>
</organism>
<proteinExistence type="predicted"/>
<dbReference type="Pfam" id="PF13249">
    <property type="entry name" value="SQHop_cyclase_N"/>
    <property type="match status" value="1"/>
</dbReference>
<feature type="domain" description="Squalene cyclase N-terminal" evidence="1">
    <location>
        <begin position="23"/>
        <end position="125"/>
    </location>
</feature>